<dbReference type="PANTHER" id="PTHR30605">
    <property type="entry name" value="ANHYDRO-N-ACETYLMURAMIC ACID KINASE"/>
    <property type="match status" value="1"/>
</dbReference>
<evidence type="ECO:0000313" key="3">
    <source>
        <dbReference type="Proteomes" id="UP000000383"/>
    </source>
</evidence>
<dbReference type="Gene3D" id="3.30.420.40">
    <property type="match status" value="2"/>
</dbReference>
<keyword evidence="1" id="KW-0119">Carbohydrate metabolism</keyword>
<accession>D7DKA6</accession>
<dbReference type="GO" id="GO:0016773">
    <property type="term" value="F:phosphotransferase activity, alcohol group as acceptor"/>
    <property type="evidence" value="ECO:0007669"/>
    <property type="project" value="UniProtKB-UniRule"/>
</dbReference>
<keyword evidence="1" id="KW-0418">Kinase</keyword>
<dbReference type="HAMAP" id="MF_01270">
    <property type="entry name" value="AnhMurNAc_kinase"/>
    <property type="match status" value="1"/>
</dbReference>
<keyword evidence="1" id="KW-0067">ATP-binding</keyword>
<dbReference type="NCBIfam" id="NF007139">
    <property type="entry name" value="PRK09585.1-3"/>
    <property type="match status" value="1"/>
</dbReference>
<dbReference type="EMBL" id="CP002056">
    <property type="protein sequence ID" value="ADI28491.1"/>
    <property type="molecule type" value="Genomic_DNA"/>
</dbReference>
<dbReference type="GO" id="GO:0016301">
    <property type="term" value="F:kinase activity"/>
    <property type="evidence" value="ECO:0007669"/>
    <property type="project" value="UniProtKB-KW"/>
</dbReference>
<dbReference type="PANTHER" id="PTHR30605:SF0">
    <property type="entry name" value="ANHYDRO-N-ACETYLMURAMIC ACID KINASE"/>
    <property type="match status" value="1"/>
</dbReference>
<comment type="function">
    <text evidence="1">Catalyzes the specific phosphorylation of 1,6-anhydro-N-acetylmuramic acid (anhMurNAc) with the simultaneous cleavage of the 1,6-anhydro ring, generating MurNAc-6-P. Is required for the utilization of anhMurNAc either imported from the medium or derived from its own cell wall murein, and thus plays a role in cell wall recycling.</text>
</comment>
<reference evidence="2 3" key="2">
    <citation type="journal article" date="2011" name="J. Bacteriol.">
        <title>Genomes of three methylotrophs from a single niche uncover genetic and metabolic divergence of Methylophilaceae.</title>
        <authorList>
            <person name="Lapidus A."/>
            <person name="Clum A."/>
            <person name="Labutti K."/>
            <person name="Kaluzhnaya M.G."/>
            <person name="Lim S."/>
            <person name="Beck D.A."/>
            <person name="Glavina Del Rio T."/>
            <person name="Nolan M."/>
            <person name="Mavromatis K."/>
            <person name="Huntemann M."/>
            <person name="Lucas S."/>
            <person name="Lidstrom M.E."/>
            <person name="Ivanova N."/>
            <person name="Chistoserdova L."/>
        </authorList>
    </citation>
    <scope>NUCLEOTIDE SEQUENCE [LARGE SCALE GENOMIC DNA]</scope>
    <source>
        <strain evidence="2 3">301</strain>
    </source>
</reference>
<dbReference type="KEGG" id="meh:M301_0103"/>
<feature type="binding site" evidence="1">
    <location>
        <begin position="12"/>
        <end position="19"/>
    </location>
    <ligand>
        <name>ATP</name>
        <dbReference type="ChEBI" id="CHEBI:30616"/>
    </ligand>
</feature>
<name>D7DKA6_METV0</name>
<dbReference type="NCBIfam" id="NF007148">
    <property type="entry name" value="PRK09585.3-2"/>
    <property type="match status" value="1"/>
</dbReference>
<protein>
    <recommendedName>
        <fullName evidence="1">Anhydro-N-acetylmuramic acid kinase</fullName>
        <ecNumber evidence="1">2.7.1.170</ecNumber>
    </recommendedName>
    <alternativeName>
        <fullName evidence="1">AnhMurNAc kinase</fullName>
    </alternativeName>
</protein>
<dbReference type="UniPathway" id="UPA00544"/>
<reference evidence="3" key="1">
    <citation type="submission" date="2010-05" db="EMBL/GenBank/DDBJ databases">
        <title>Complete sequence of Methylotenera sp. 301.</title>
        <authorList>
            <person name="Lucas S."/>
            <person name="Copeland A."/>
            <person name="Lapidus A."/>
            <person name="Cheng J.-F."/>
            <person name="Bruce D."/>
            <person name="Goodwin L."/>
            <person name="Pitluck S."/>
            <person name="Clum A."/>
            <person name="Land M."/>
            <person name="Hauser L."/>
            <person name="Kyrpides N."/>
            <person name="Ivanova N."/>
            <person name="Chistoservova L."/>
            <person name="Kalyuzhnaya M."/>
            <person name="Woyke T."/>
        </authorList>
    </citation>
    <scope>NUCLEOTIDE SEQUENCE [LARGE SCALE GENOMIC DNA]</scope>
    <source>
        <strain evidence="3">301</strain>
    </source>
</reference>
<comment type="catalytic activity">
    <reaction evidence="1">
        <text>1,6-anhydro-N-acetyl-beta-muramate + ATP + H2O = N-acetyl-D-muramate 6-phosphate + ADP + H(+)</text>
        <dbReference type="Rhea" id="RHEA:24952"/>
        <dbReference type="ChEBI" id="CHEBI:15377"/>
        <dbReference type="ChEBI" id="CHEBI:15378"/>
        <dbReference type="ChEBI" id="CHEBI:30616"/>
        <dbReference type="ChEBI" id="CHEBI:58690"/>
        <dbReference type="ChEBI" id="CHEBI:58722"/>
        <dbReference type="ChEBI" id="CHEBI:456216"/>
        <dbReference type="EC" id="2.7.1.170"/>
    </reaction>
</comment>
<dbReference type="CDD" id="cd24050">
    <property type="entry name" value="ASKHA_NBD_ANMK"/>
    <property type="match status" value="1"/>
</dbReference>
<dbReference type="GO" id="GO:0006040">
    <property type="term" value="P:amino sugar metabolic process"/>
    <property type="evidence" value="ECO:0007669"/>
    <property type="project" value="InterPro"/>
</dbReference>
<dbReference type="InterPro" id="IPR005338">
    <property type="entry name" value="Anhydro_N_Ac-Mur_kinase"/>
</dbReference>
<dbReference type="GO" id="GO:0097175">
    <property type="term" value="P:1,6-anhydro-N-acetyl-beta-muramic acid catabolic process"/>
    <property type="evidence" value="ECO:0007669"/>
    <property type="project" value="UniProtKB-UniRule"/>
</dbReference>
<dbReference type="eggNOG" id="COG2377">
    <property type="taxonomic scope" value="Bacteria"/>
</dbReference>
<comment type="pathway">
    <text evidence="1">Cell wall biogenesis; peptidoglycan recycling.</text>
</comment>
<organism evidence="2 3">
    <name type="scientific">Methylotenera versatilis (strain 301)</name>
    <dbReference type="NCBI Taxonomy" id="666681"/>
    <lineage>
        <taxon>Bacteria</taxon>
        <taxon>Pseudomonadati</taxon>
        <taxon>Pseudomonadota</taxon>
        <taxon>Betaproteobacteria</taxon>
        <taxon>Nitrosomonadales</taxon>
        <taxon>Methylophilaceae</taxon>
        <taxon>Methylotenera</taxon>
    </lineage>
</organism>
<proteinExistence type="inferred from homology"/>
<keyword evidence="1" id="KW-0808">Transferase</keyword>
<dbReference type="Pfam" id="PF03702">
    <property type="entry name" value="AnmK"/>
    <property type="match status" value="1"/>
</dbReference>
<dbReference type="GO" id="GO:0009254">
    <property type="term" value="P:peptidoglycan turnover"/>
    <property type="evidence" value="ECO:0007669"/>
    <property type="project" value="UniProtKB-UniRule"/>
</dbReference>
<evidence type="ECO:0000313" key="2">
    <source>
        <dbReference type="EMBL" id="ADI28491.1"/>
    </source>
</evidence>
<sequence>MAGALFIGLMSGTSLDGVDAALVEFQSTHKPNVRQTHFLAYPPELRAQILALQHPTENELETTALMANTLARLYADAVNQLLAITTLSPNEISAIGCHGQTIRHRPELGFTLQIGNPALLAELTGITVISDFRSRDIAAGGQGAPLVPAFHQAIFSHPQLNRAVINIGGIANITYLASSSDLIGFDSGPGNMLLDAWIKQHKNLNYDANGAWASTGQLIPPLLSAMLAEPYFALMPPKSTGRDLFNDAWLAEHLAGRDYAPEDVALTLVSLTAHTIRNALLEHCRGVDEVYLCGGGAHNALLIKQLQGLLGDVKIETTDQLGIGVDWVEAIAFAWLAELCLKQQTASLPEVTGAKGARILGAIYQR</sequence>
<dbReference type="RefSeq" id="WP_013146808.1">
    <property type="nucleotide sequence ID" value="NC_014207.1"/>
</dbReference>
<dbReference type="AlphaFoldDB" id="D7DKA6"/>
<dbReference type="EC" id="2.7.1.170" evidence="1"/>
<keyword evidence="1" id="KW-0547">Nucleotide-binding</keyword>
<dbReference type="OrthoDB" id="9763949at2"/>
<keyword evidence="3" id="KW-1185">Reference proteome</keyword>
<evidence type="ECO:0000256" key="1">
    <source>
        <dbReference type="HAMAP-Rule" id="MF_01270"/>
    </source>
</evidence>
<dbReference type="SUPFAM" id="SSF53067">
    <property type="entry name" value="Actin-like ATPase domain"/>
    <property type="match status" value="1"/>
</dbReference>
<dbReference type="STRING" id="666681.M301_0103"/>
<dbReference type="HOGENOM" id="CLU_038782_0_0_4"/>
<comment type="similarity">
    <text evidence="1">Belongs to the anhydro-N-acetylmuramic acid kinase family.</text>
</comment>
<gene>
    <name evidence="1" type="primary">anmK</name>
    <name evidence="2" type="ordered locus">M301_0103</name>
</gene>
<dbReference type="Proteomes" id="UP000000383">
    <property type="component" value="Chromosome"/>
</dbReference>
<dbReference type="GO" id="GO:0005524">
    <property type="term" value="F:ATP binding"/>
    <property type="evidence" value="ECO:0007669"/>
    <property type="project" value="UniProtKB-UniRule"/>
</dbReference>
<dbReference type="UniPathway" id="UPA00343"/>
<dbReference type="InterPro" id="IPR043129">
    <property type="entry name" value="ATPase_NBD"/>
</dbReference>
<comment type="pathway">
    <text evidence="1">Amino-sugar metabolism; 1,6-anhydro-N-acetylmuramate degradation.</text>
</comment>